<organism evidence="2 3">
    <name type="scientific">Tilletia indica</name>
    <dbReference type="NCBI Taxonomy" id="43049"/>
    <lineage>
        <taxon>Eukaryota</taxon>
        <taxon>Fungi</taxon>
        <taxon>Dikarya</taxon>
        <taxon>Basidiomycota</taxon>
        <taxon>Ustilaginomycotina</taxon>
        <taxon>Exobasidiomycetes</taxon>
        <taxon>Tilletiales</taxon>
        <taxon>Tilletiaceae</taxon>
        <taxon>Tilletia</taxon>
    </lineage>
</organism>
<feature type="compositionally biased region" description="Polar residues" evidence="1">
    <location>
        <begin position="75"/>
        <end position="93"/>
    </location>
</feature>
<evidence type="ECO:0000313" key="3">
    <source>
        <dbReference type="Proteomes" id="UP000077521"/>
    </source>
</evidence>
<keyword evidence="3" id="KW-1185">Reference proteome</keyword>
<feature type="region of interest" description="Disordered" evidence="1">
    <location>
        <begin position="135"/>
        <end position="159"/>
    </location>
</feature>
<evidence type="ECO:0000313" key="2">
    <source>
        <dbReference type="EMBL" id="KAE8246729.1"/>
    </source>
</evidence>
<dbReference type="AlphaFoldDB" id="A0A8T8SRX5"/>
<accession>A0A8T8SRX5</accession>
<comment type="caution">
    <text evidence="2">The sequence shown here is derived from an EMBL/GenBank/DDBJ whole genome shotgun (WGS) entry which is preliminary data.</text>
</comment>
<reference evidence="2" key="2">
    <citation type="journal article" date="2019" name="IMA Fungus">
        <title>Genome sequencing and comparison of five Tilletia species to identify candidate genes for the detection of regulated species infecting wheat.</title>
        <authorList>
            <person name="Nguyen H.D.T."/>
            <person name="Sultana T."/>
            <person name="Kesanakurti P."/>
            <person name="Hambleton S."/>
        </authorList>
    </citation>
    <scope>NUCLEOTIDE SEQUENCE</scope>
    <source>
        <strain evidence="2">DAOMC 236416</strain>
    </source>
</reference>
<dbReference type="EMBL" id="LWDF02000459">
    <property type="protein sequence ID" value="KAE8246729.1"/>
    <property type="molecule type" value="Genomic_DNA"/>
</dbReference>
<proteinExistence type="predicted"/>
<evidence type="ECO:0000256" key="1">
    <source>
        <dbReference type="SAM" id="MobiDB-lite"/>
    </source>
</evidence>
<sequence length="159" mass="17042">MASPPTPGTSSKTVKWTTHLALTGDVILGTADTKNSVHNINTTMDDEEGQVHEVSINCREPGSPTPSPLPHLQGTLCNQSQPSRGRVPSTNAPCSGRIRSCGSASFADYAKRMRGSDLDRLLSQIRYRARLYLPQQDPPMATVQGADHVRGQHPLGAAS</sequence>
<reference evidence="2" key="1">
    <citation type="submission" date="2016-04" db="EMBL/GenBank/DDBJ databases">
        <authorList>
            <person name="Nguyen H.D."/>
            <person name="Samba Siva P."/>
            <person name="Cullis J."/>
            <person name="Levesque C.A."/>
            <person name="Hambleton S."/>
        </authorList>
    </citation>
    <scope>NUCLEOTIDE SEQUENCE</scope>
    <source>
        <strain evidence="2">DAOMC 236416</strain>
    </source>
</reference>
<protein>
    <submittedName>
        <fullName evidence="2">Uncharacterized protein</fullName>
    </submittedName>
</protein>
<dbReference type="Proteomes" id="UP000077521">
    <property type="component" value="Unassembled WGS sequence"/>
</dbReference>
<name>A0A8T8SRX5_9BASI</name>
<feature type="region of interest" description="Disordered" evidence="1">
    <location>
        <begin position="58"/>
        <end position="94"/>
    </location>
</feature>
<gene>
    <name evidence="2" type="ORF">A4X13_0g5651</name>
</gene>